<evidence type="ECO:0000313" key="3">
    <source>
        <dbReference type="EMBL" id="SBR91569.1"/>
    </source>
</evidence>
<protein>
    <submittedName>
        <fullName evidence="3">Septin 4</fullName>
    </submittedName>
</protein>
<feature type="region of interest" description="Disordered" evidence="1">
    <location>
        <begin position="39"/>
        <end position="102"/>
    </location>
</feature>
<evidence type="ECO:0000256" key="2">
    <source>
        <dbReference type="SAM" id="Phobius"/>
    </source>
</evidence>
<feature type="transmembrane region" description="Helical" evidence="2">
    <location>
        <begin position="6"/>
        <end position="28"/>
    </location>
</feature>
<name>A0A1A8QEI7_9TELE</name>
<feature type="compositionally biased region" description="Basic and acidic residues" evidence="1">
    <location>
        <begin position="39"/>
        <end position="54"/>
    </location>
</feature>
<proteinExistence type="predicted"/>
<keyword evidence="2" id="KW-1133">Transmembrane helix</keyword>
<dbReference type="AlphaFoldDB" id="A0A1A8QEI7"/>
<reference evidence="3" key="1">
    <citation type="submission" date="2016-05" db="EMBL/GenBank/DDBJ databases">
        <authorList>
            <person name="Lavstsen T."/>
            <person name="Jespersen J.S."/>
        </authorList>
    </citation>
    <scope>NUCLEOTIDE SEQUENCE</scope>
    <source>
        <tissue evidence="3">Brain</tissue>
    </source>
</reference>
<reference evidence="3" key="2">
    <citation type="submission" date="2016-06" db="EMBL/GenBank/DDBJ databases">
        <title>The genome of a short-lived fish provides insights into sex chromosome evolution and the genetic control of aging.</title>
        <authorList>
            <person name="Reichwald K."/>
            <person name="Felder M."/>
            <person name="Petzold A."/>
            <person name="Koch P."/>
            <person name="Groth M."/>
            <person name="Platzer M."/>
        </authorList>
    </citation>
    <scope>NUCLEOTIDE SEQUENCE</scope>
    <source>
        <tissue evidence="3">Brain</tissue>
    </source>
</reference>
<feature type="non-terminal residue" evidence="3">
    <location>
        <position position="1"/>
    </location>
</feature>
<keyword evidence="2" id="KW-0812">Transmembrane</keyword>
<dbReference type="EMBL" id="HAEH01011171">
    <property type="protein sequence ID" value="SBR91569.1"/>
    <property type="molecule type" value="Transcribed_RNA"/>
</dbReference>
<sequence>DRFVPFPVCVFLYSVPITFLLALCHSILSAPHLLQHSSHSDDSEVENIMHDPPHHGGHSHQHPLEAHGADGEAEGLDCPHTPSYLRPPVAGRAQSDSGSDISLPLGRSVEFELPSPVSPSRPRSPWALFDPYNNNEVKLVERRKGARWFIDVSAGVSGWFL</sequence>
<keyword evidence="2" id="KW-0472">Membrane</keyword>
<evidence type="ECO:0000256" key="1">
    <source>
        <dbReference type="SAM" id="MobiDB-lite"/>
    </source>
</evidence>
<accession>A0A1A8QEI7</accession>
<organism evidence="3">
    <name type="scientific">Nothobranchius rachovii</name>
    <name type="common">bluefin notho</name>
    <dbReference type="NCBI Taxonomy" id="451742"/>
    <lineage>
        <taxon>Eukaryota</taxon>
        <taxon>Metazoa</taxon>
        <taxon>Chordata</taxon>
        <taxon>Craniata</taxon>
        <taxon>Vertebrata</taxon>
        <taxon>Euteleostomi</taxon>
        <taxon>Actinopterygii</taxon>
        <taxon>Neopterygii</taxon>
        <taxon>Teleostei</taxon>
        <taxon>Neoteleostei</taxon>
        <taxon>Acanthomorphata</taxon>
        <taxon>Ovalentaria</taxon>
        <taxon>Atherinomorphae</taxon>
        <taxon>Cyprinodontiformes</taxon>
        <taxon>Nothobranchiidae</taxon>
        <taxon>Nothobranchius</taxon>
    </lineage>
</organism>
<gene>
    <name evidence="3" type="primary">SEPT4</name>
</gene>